<feature type="compositionally biased region" description="Basic residues" evidence="1">
    <location>
        <begin position="62"/>
        <end position="71"/>
    </location>
</feature>
<keyword evidence="2" id="KW-0812">Transmembrane</keyword>
<keyword evidence="4" id="KW-1185">Reference proteome</keyword>
<feature type="region of interest" description="Disordered" evidence="1">
    <location>
        <begin position="158"/>
        <end position="236"/>
    </location>
</feature>
<feature type="region of interest" description="Disordered" evidence="1">
    <location>
        <begin position="617"/>
        <end position="722"/>
    </location>
</feature>
<feature type="compositionally biased region" description="Low complexity" evidence="1">
    <location>
        <begin position="207"/>
        <end position="217"/>
    </location>
</feature>
<dbReference type="AlphaFoldDB" id="A0A0J9XK75"/>
<feature type="compositionally biased region" description="Basic and acidic residues" evidence="1">
    <location>
        <begin position="646"/>
        <end position="687"/>
    </location>
</feature>
<evidence type="ECO:0000313" key="4">
    <source>
        <dbReference type="Proteomes" id="UP000242525"/>
    </source>
</evidence>
<keyword evidence="2" id="KW-0472">Membrane</keyword>
<comment type="caution">
    <text evidence="3">The sequence shown here is derived from an EMBL/GenBank/DDBJ whole genome shotgun (WGS) entry which is preliminary data.</text>
</comment>
<evidence type="ECO:0000313" key="3">
    <source>
        <dbReference type="EMBL" id="CDO58023.1"/>
    </source>
</evidence>
<feature type="transmembrane region" description="Helical" evidence="2">
    <location>
        <begin position="401"/>
        <end position="421"/>
    </location>
</feature>
<evidence type="ECO:0000256" key="1">
    <source>
        <dbReference type="SAM" id="MobiDB-lite"/>
    </source>
</evidence>
<evidence type="ECO:0000256" key="2">
    <source>
        <dbReference type="SAM" id="Phobius"/>
    </source>
</evidence>
<feature type="compositionally biased region" description="Polar residues" evidence="1">
    <location>
        <begin position="158"/>
        <end position="181"/>
    </location>
</feature>
<gene>
    <name evidence="3" type="ORF">BN980_GECA32s01363g</name>
</gene>
<feature type="compositionally biased region" description="Low complexity" evidence="1">
    <location>
        <begin position="87"/>
        <end position="100"/>
    </location>
</feature>
<feature type="compositionally biased region" description="Polar residues" evidence="1">
    <location>
        <begin position="101"/>
        <end position="110"/>
    </location>
</feature>
<organism evidence="3 4">
    <name type="scientific">Geotrichum candidum</name>
    <name type="common">Oospora lactis</name>
    <name type="synonym">Dipodascus geotrichum</name>
    <dbReference type="NCBI Taxonomy" id="1173061"/>
    <lineage>
        <taxon>Eukaryota</taxon>
        <taxon>Fungi</taxon>
        <taxon>Dikarya</taxon>
        <taxon>Ascomycota</taxon>
        <taxon>Saccharomycotina</taxon>
        <taxon>Dipodascomycetes</taxon>
        <taxon>Dipodascales</taxon>
        <taxon>Dipodascaceae</taxon>
        <taxon>Geotrichum</taxon>
    </lineage>
</organism>
<dbReference type="Proteomes" id="UP000242525">
    <property type="component" value="Unassembled WGS sequence"/>
</dbReference>
<feature type="compositionally biased region" description="Polar residues" evidence="1">
    <location>
        <begin position="437"/>
        <end position="449"/>
    </location>
</feature>
<keyword evidence="2" id="KW-1133">Transmembrane helix</keyword>
<feature type="region of interest" description="Disordered" evidence="1">
    <location>
        <begin position="437"/>
        <end position="456"/>
    </location>
</feature>
<accession>A0A0J9XK75</accession>
<dbReference type="EMBL" id="CCBN010000028">
    <property type="protein sequence ID" value="CDO58023.1"/>
    <property type="molecule type" value="Genomic_DNA"/>
</dbReference>
<protein>
    <submittedName>
        <fullName evidence="3">Uncharacterized protein</fullName>
    </submittedName>
</protein>
<dbReference type="OrthoDB" id="10603967at2759"/>
<sequence length="722" mass="78695">MSGLKVFHTNPYASDIDVPCVEYSDDDVVSSSRPQPVRLPITNAAMGAIASTSGTDNLMRRSSMHRRHSHRSSTGQTLTVPGRTTKVVSKPSPVLPSPQSGSTKATPSLQKPTIVQQQPLAQNASFQQPQQEGQFSKLWKSLGSLPDKALTYFANGLPVTTQPEPNPQAVQPQHVTGQPGPNTYIPPPVQQPFKPIPNQPAPSQPNQFLQPPGSFPQQPSPLPYPANQGMYQPPGNGLNMAHPLPYYGYQQPAMQAPTTSFYNPGFTSMLSSVPQPSPYKKMAKSYKRKDKKGIFPAGVDLSDSDSDYEFRESVAAKANNGQGNYLVAGLIGVIAIALFLLTRSSGNPVTTTVAPAERNIARDFIENSINTAPPVQQAPVVVSSPPVITPTTDVFEQLASVLRTIIFITIAGVAVYCYYISNSQGSLPSKVQGNFFSNKQNSQSTNQPFSKKERPGPLLPQLNWWEMFQPAAYPPSRLGNFGAALGGGLGGVVQGYMGLGQGQAMPGQPFFNRGYPYPNMANHRMPVHVNMHYDADDDEEYDSDDSDEDSDEGKVAYQEYLPAGMFDYRKEPNYFLNEKAKAQAREKAIAALSGKPAGAADTAEKKVVYSKSDLPEEFKPHYEPMPPVPGIDDPDPPISDTLVKNGPDKEKLQEVTERKTLKNGETKGILKKDSEKERIKGLKKDNQEYFMDEYSCKPYGPPPKRYHGVSSGETPSAKAVAT</sequence>
<name>A0A0J9XK75_GEOCN</name>
<proteinExistence type="predicted"/>
<reference evidence="3" key="1">
    <citation type="submission" date="2014-03" db="EMBL/GenBank/DDBJ databases">
        <authorList>
            <person name="Casaregola S."/>
        </authorList>
    </citation>
    <scope>NUCLEOTIDE SEQUENCE [LARGE SCALE GENOMIC DNA]</scope>
    <source>
        <strain evidence="3">CLIB 918</strain>
    </source>
</reference>
<feature type="transmembrane region" description="Helical" evidence="2">
    <location>
        <begin position="323"/>
        <end position="341"/>
    </location>
</feature>
<feature type="compositionally biased region" description="Pro residues" evidence="1">
    <location>
        <begin position="184"/>
        <end position="203"/>
    </location>
</feature>
<feature type="region of interest" description="Disordered" evidence="1">
    <location>
        <begin position="50"/>
        <end position="110"/>
    </location>
</feature>